<sequence>MSKRKPKKVSPFKDTFVNLIKESHNIGNMAKPKKDDTSEEAKKIVDDARNFIEKAIADIGKTSATKQLILGTASGWITGFITMKIGKLAAVGIGSGVILLHIASQKGYIDINWDKINKKVDKITDKIEKETTGKSPDWFDKVERFVDRKLDKAEELLKKKEYKAKRWYGNFIADEHYRATETHVFLASFVAGMAVGLICGK</sequence>
<dbReference type="Proteomes" id="UP000838878">
    <property type="component" value="Chromosome 4"/>
</dbReference>
<reference evidence="6" key="1">
    <citation type="submission" date="2021-12" db="EMBL/GenBank/DDBJ databases">
        <authorList>
            <person name="Martin H S."/>
        </authorList>
    </citation>
    <scope>NUCLEOTIDE SEQUENCE</scope>
</reference>
<evidence type="ECO:0000256" key="5">
    <source>
        <dbReference type="ARBA" id="ARBA00023136"/>
    </source>
</evidence>
<comment type="similarity">
    <text evidence="2">Belongs to the FUN14 family.</text>
</comment>
<keyword evidence="3" id="KW-0812">Transmembrane</keyword>
<comment type="subcellular location">
    <subcellularLocation>
        <location evidence="1">Mitochondrion outer membrane</location>
        <topology evidence="1">Multi-pass membrane protein</topology>
    </subcellularLocation>
</comment>
<dbReference type="GO" id="GO:0005741">
    <property type="term" value="C:mitochondrial outer membrane"/>
    <property type="evidence" value="ECO:0007669"/>
    <property type="project" value="UniProtKB-SubCell"/>
</dbReference>
<evidence type="ECO:0000256" key="3">
    <source>
        <dbReference type="ARBA" id="ARBA00022692"/>
    </source>
</evidence>
<dbReference type="EMBL" id="OV170224">
    <property type="protein sequence ID" value="CAH0724835.1"/>
    <property type="molecule type" value="Genomic_DNA"/>
</dbReference>
<organism evidence="6 7">
    <name type="scientific">Brenthis ino</name>
    <name type="common">lesser marbled fritillary</name>
    <dbReference type="NCBI Taxonomy" id="405034"/>
    <lineage>
        <taxon>Eukaryota</taxon>
        <taxon>Metazoa</taxon>
        <taxon>Ecdysozoa</taxon>
        <taxon>Arthropoda</taxon>
        <taxon>Hexapoda</taxon>
        <taxon>Insecta</taxon>
        <taxon>Pterygota</taxon>
        <taxon>Neoptera</taxon>
        <taxon>Endopterygota</taxon>
        <taxon>Lepidoptera</taxon>
        <taxon>Glossata</taxon>
        <taxon>Ditrysia</taxon>
        <taxon>Papilionoidea</taxon>
        <taxon>Nymphalidae</taxon>
        <taxon>Heliconiinae</taxon>
        <taxon>Argynnini</taxon>
        <taxon>Brenthis</taxon>
    </lineage>
</organism>
<keyword evidence="4" id="KW-1133">Transmembrane helix</keyword>
<dbReference type="GO" id="GO:0000422">
    <property type="term" value="P:autophagy of mitochondrion"/>
    <property type="evidence" value="ECO:0007669"/>
    <property type="project" value="TreeGrafter"/>
</dbReference>
<evidence type="ECO:0000256" key="2">
    <source>
        <dbReference type="ARBA" id="ARBA00009160"/>
    </source>
</evidence>
<evidence type="ECO:0008006" key="8">
    <source>
        <dbReference type="Google" id="ProtNLM"/>
    </source>
</evidence>
<dbReference type="OrthoDB" id="163794at2759"/>
<evidence type="ECO:0000313" key="7">
    <source>
        <dbReference type="Proteomes" id="UP000838878"/>
    </source>
</evidence>
<accession>A0A8J9VEA6</accession>
<keyword evidence="5" id="KW-0472">Membrane</keyword>
<evidence type="ECO:0000313" key="6">
    <source>
        <dbReference type="EMBL" id="CAH0724835.1"/>
    </source>
</evidence>
<dbReference type="PANTHER" id="PTHR21346:SF0">
    <property type="entry name" value="RE45833P"/>
    <property type="match status" value="1"/>
</dbReference>
<name>A0A8J9VEA6_9NEOP</name>
<dbReference type="InterPro" id="IPR007014">
    <property type="entry name" value="FUN14"/>
</dbReference>
<dbReference type="PANTHER" id="PTHR21346">
    <property type="entry name" value="FUN14 DOMAIN CONTAINING"/>
    <property type="match status" value="1"/>
</dbReference>
<keyword evidence="7" id="KW-1185">Reference proteome</keyword>
<feature type="non-terminal residue" evidence="6">
    <location>
        <position position="201"/>
    </location>
</feature>
<proteinExistence type="inferred from homology"/>
<evidence type="ECO:0000256" key="1">
    <source>
        <dbReference type="ARBA" id="ARBA00004374"/>
    </source>
</evidence>
<evidence type="ECO:0000256" key="4">
    <source>
        <dbReference type="ARBA" id="ARBA00022989"/>
    </source>
</evidence>
<gene>
    <name evidence="6" type="ORF">BINO364_LOCUS10489</name>
</gene>
<dbReference type="Pfam" id="PF04930">
    <property type="entry name" value="FUN14"/>
    <property type="match status" value="1"/>
</dbReference>
<dbReference type="AlphaFoldDB" id="A0A8J9VEA6"/>
<protein>
    <recommendedName>
        <fullName evidence="8">FUN14 domain-containing protein 1</fullName>
    </recommendedName>
</protein>